<comment type="caution">
    <text evidence="2">The sequence shown here is derived from an EMBL/GenBank/DDBJ whole genome shotgun (WGS) entry which is preliminary data.</text>
</comment>
<keyword evidence="3" id="KW-1185">Reference proteome</keyword>
<feature type="domain" description="Peptidoglycan beta-N-acetylmuramidase NamZ N-terminal" evidence="1">
    <location>
        <begin position="51"/>
        <end position="276"/>
    </location>
</feature>
<dbReference type="InterPro" id="IPR048502">
    <property type="entry name" value="NamZ_N"/>
</dbReference>
<dbReference type="GO" id="GO:0033922">
    <property type="term" value="F:peptidoglycan beta-N-acetylmuramidase activity"/>
    <property type="evidence" value="ECO:0007669"/>
    <property type="project" value="InterPro"/>
</dbReference>
<dbReference type="Pfam" id="PF07075">
    <property type="entry name" value="NamZ_N"/>
    <property type="match status" value="1"/>
</dbReference>
<dbReference type="RefSeq" id="WP_100295271.1">
    <property type="nucleotide sequence ID" value="NZ_PGGC01000197.1"/>
</dbReference>
<dbReference type="AlphaFoldDB" id="A0A2H9U0J9"/>
<evidence type="ECO:0000313" key="2">
    <source>
        <dbReference type="EMBL" id="PJG57572.1"/>
    </source>
</evidence>
<dbReference type="Proteomes" id="UP000235861">
    <property type="component" value="Unassembled WGS sequence"/>
</dbReference>
<dbReference type="InterPro" id="IPR008302">
    <property type="entry name" value="NamZ"/>
</dbReference>
<gene>
    <name evidence="2" type="ORF">CUC53_17295</name>
</gene>
<dbReference type="OrthoDB" id="9801061at2"/>
<dbReference type="PANTHER" id="PTHR42915:SF1">
    <property type="entry name" value="PEPTIDOGLYCAN BETA-N-ACETYLMURAMIDASE NAMZ"/>
    <property type="match status" value="1"/>
</dbReference>
<dbReference type="Gene3D" id="3.40.50.12170">
    <property type="entry name" value="Uncharacterised protein PF07075, DUF1343"/>
    <property type="match status" value="1"/>
</dbReference>
<dbReference type="PROSITE" id="PS51257">
    <property type="entry name" value="PROKAR_LIPOPROTEIN"/>
    <property type="match status" value="1"/>
</dbReference>
<reference evidence="2 3" key="1">
    <citation type="submission" date="2017-11" db="EMBL/GenBank/DDBJ databases">
        <title>Draft genome sequence of environmental isolate Aeromonas cavernicola sp. nov. MDC 2508.</title>
        <authorList>
            <person name="Colston S.M."/>
            <person name="Navarro A."/>
            <person name="Martinez-Murcia A.J."/>
            <person name="Graf J."/>
        </authorList>
    </citation>
    <scope>NUCLEOTIDE SEQUENCE [LARGE SCALE GENOMIC DNA]</scope>
    <source>
        <strain evidence="2 3">MDC 2508</strain>
    </source>
</reference>
<accession>A0A2H9U0J9</accession>
<protein>
    <submittedName>
        <fullName evidence="2">DUF1343 domain-containing protein</fullName>
    </submittedName>
</protein>
<name>A0A2H9U0J9_9GAMM</name>
<dbReference type="PANTHER" id="PTHR42915">
    <property type="entry name" value="HYPOTHETICAL 460 KDA PROTEIN IN FEUA-SIGW INTERGENIC REGION [PRECURSOR]"/>
    <property type="match status" value="1"/>
</dbReference>
<proteinExistence type="predicted"/>
<dbReference type="PIRSF" id="PIRSF016719">
    <property type="entry name" value="UCP016719"/>
    <property type="match status" value="1"/>
</dbReference>
<evidence type="ECO:0000259" key="1">
    <source>
        <dbReference type="Pfam" id="PF07075"/>
    </source>
</evidence>
<dbReference type="Gene3D" id="3.90.1150.140">
    <property type="match status" value="1"/>
</dbReference>
<dbReference type="EMBL" id="PGGC01000197">
    <property type="protein sequence ID" value="PJG57572.1"/>
    <property type="molecule type" value="Genomic_DNA"/>
</dbReference>
<organism evidence="2 3">
    <name type="scientific">Aeromonas cavernicola</name>
    <dbReference type="NCBI Taxonomy" id="1006623"/>
    <lineage>
        <taxon>Bacteria</taxon>
        <taxon>Pseudomonadati</taxon>
        <taxon>Pseudomonadota</taxon>
        <taxon>Gammaproteobacteria</taxon>
        <taxon>Aeromonadales</taxon>
        <taxon>Aeromonadaceae</taxon>
        <taxon>Aeromonas</taxon>
    </lineage>
</organism>
<sequence length="453" mass="50407">MKRLFILPLLLGVLTGCQESDNTASTADRPALKLGIDQPERYGPLLRNKRVGLIVNQSSRDSQGRHTIEKLLSEQAQYGFTVTTLFSVEHGLRGNEEAGAGDNDGVDPQTGLPVVTLYGRDAAGKSNAHPSAEELANIDILIYDLQDVGVRFFTYTISMHKAMESIQANGKAFMVLDRPNPNGDSIYGPLLQRENVSGIGMHPIPMAHGLTSAEFAAMIAGQGWLNGVENGDDGWDKFGQSQYQLPAADLHLIAMQGYRHDRPYSLPVRPSPNLRTDMAVRLYPSLALFEATSVNMGRGSDYPHEQVGFPDPALRVNTDYQVDSSLTAFGWPQGGERVYGESFRQALTGIAPQAQTPSIRPLVRWWFKMQQAGYQDAVEYSQERNYLDYAKSHFIIRPLWLAKLVGNRQLLTQLQQASADGLTPDETVTLIETSWQAERNQYLNMRQAYLLYR</sequence>
<evidence type="ECO:0000313" key="3">
    <source>
        <dbReference type="Proteomes" id="UP000235861"/>
    </source>
</evidence>